<name>A0A6A3GE20_9STRA</name>
<proteinExistence type="predicted"/>
<protein>
    <submittedName>
        <fullName evidence="3">Uncharacterized protein</fullName>
    </submittedName>
</protein>
<evidence type="ECO:0000313" key="3">
    <source>
        <dbReference type="EMBL" id="KAE8955592.1"/>
    </source>
</evidence>
<dbReference type="EMBL" id="QXFV01009075">
    <property type="protein sequence ID" value="KAE8955592.1"/>
    <property type="molecule type" value="Genomic_DNA"/>
</dbReference>
<evidence type="ECO:0000313" key="6">
    <source>
        <dbReference type="Proteomes" id="UP000434957"/>
    </source>
</evidence>
<dbReference type="Proteomes" id="UP000435112">
    <property type="component" value="Unassembled WGS sequence"/>
</dbReference>
<feature type="signal peptide" evidence="1">
    <location>
        <begin position="1"/>
        <end position="18"/>
    </location>
</feature>
<dbReference type="Proteomes" id="UP000434957">
    <property type="component" value="Unassembled WGS sequence"/>
</dbReference>
<keyword evidence="6" id="KW-1185">Reference proteome</keyword>
<accession>A0A6A3GE20</accession>
<dbReference type="EMBL" id="QXFT01007799">
    <property type="protein sequence ID" value="KAE9265582.1"/>
    <property type="molecule type" value="Genomic_DNA"/>
</dbReference>
<feature type="chain" id="PRO_5036163921" evidence="1">
    <location>
        <begin position="19"/>
        <end position="50"/>
    </location>
</feature>
<evidence type="ECO:0000313" key="5">
    <source>
        <dbReference type="Proteomes" id="UP000429607"/>
    </source>
</evidence>
<reference evidence="5 7" key="1">
    <citation type="submission" date="2018-09" db="EMBL/GenBank/DDBJ databases">
        <title>Genomic investigation of the strawberry pathogen Phytophthora fragariae indicates pathogenicity is determined by transcriptional variation in three key races.</title>
        <authorList>
            <person name="Adams T.M."/>
            <person name="Armitage A.D."/>
            <person name="Sobczyk M.K."/>
            <person name="Bates H.J."/>
            <person name="Dunwell J.M."/>
            <person name="Nellist C.F."/>
            <person name="Harrison R.J."/>
        </authorList>
    </citation>
    <scope>NUCLEOTIDE SEQUENCE [LARGE SCALE GENOMIC DNA]</scope>
    <source>
        <strain evidence="3 5">SCRP249</strain>
        <strain evidence="2 7">SCRP324</strain>
        <strain evidence="4 6">SCRP333</strain>
    </source>
</reference>
<sequence length="50" mass="5669">MACLELILCGLYVHFVTEVTTSIRFSNAICFSQGYKNKDGQHVEMHKTCT</sequence>
<gene>
    <name evidence="3" type="ORF">PR001_g32037</name>
    <name evidence="2" type="ORF">PR002_g32170</name>
    <name evidence="4" type="ORF">PR003_g32412</name>
</gene>
<dbReference type="EMBL" id="QXFU01010023">
    <property type="protein sequence ID" value="KAE8954136.1"/>
    <property type="molecule type" value="Genomic_DNA"/>
</dbReference>
<evidence type="ECO:0000313" key="4">
    <source>
        <dbReference type="EMBL" id="KAE9265582.1"/>
    </source>
</evidence>
<evidence type="ECO:0000256" key="1">
    <source>
        <dbReference type="SAM" id="SignalP"/>
    </source>
</evidence>
<comment type="caution">
    <text evidence="3">The sequence shown here is derived from an EMBL/GenBank/DDBJ whole genome shotgun (WGS) entry which is preliminary data.</text>
</comment>
<dbReference type="Proteomes" id="UP000429607">
    <property type="component" value="Unassembled WGS sequence"/>
</dbReference>
<evidence type="ECO:0000313" key="7">
    <source>
        <dbReference type="Proteomes" id="UP000435112"/>
    </source>
</evidence>
<keyword evidence="1" id="KW-0732">Signal</keyword>
<evidence type="ECO:0000313" key="2">
    <source>
        <dbReference type="EMBL" id="KAE8954136.1"/>
    </source>
</evidence>
<organism evidence="3 5">
    <name type="scientific">Phytophthora rubi</name>
    <dbReference type="NCBI Taxonomy" id="129364"/>
    <lineage>
        <taxon>Eukaryota</taxon>
        <taxon>Sar</taxon>
        <taxon>Stramenopiles</taxon>
        <taxon>Oomycota</taxon>
        <taxon>Peronosporomycetes</taxon>
        <taxon>Peronosporales</taxon>
        <taxon>Peronosporaceae</taxon>
        <taxon>Phytophthora</taxon>
    </lineage>
</organism>
<dbReference type="AlphaFoldDB" id="A0A6A3GE20"/>